<proteinExistence type="predicted"/>
<dbReference type="Proteomes" id="UP000286288">
    <property type="component" value="Unassembled WGS sequence"/>
</dbReference>
<name>A0A415EV42_ENTCA</name>
<feature type="region of interest" description="Disordered" evidence="1">
    <location>
        <begin position="417"/>
        <end position="445"/>
    </location>
</feature>
<evidence type="ECO:0000256" key="1">
    <source>
        <dbReference type="SAM" id="MobiDB-lite"/>
    </source>
</evidence>
<comment type="caution">
    <text evidence="2">The sequence shown here is derived from an EMBL/GenBank/DDBJ whole genome shotgun (WGS) entry which is preliminary data.</text>
</comment>
<feature type="compositionally biased region" description="Polar residues" evidence="1">
    <location>
        <begin position="234"/>
        <end position="250"/>
    </location>
</feature>
<feature type="region of interest" description="Disordered" evidence="1">
    <location>
        <begin position="217"/>
        <end position="250"/>
    </location>
</feature>
<dbReference type="Gene3D" id="3.30.750.140">
    <property type="match status" value="1"/>
</dbReference>
<sequence>MKEITTSAATAVPIGSKSKKTEASPEVFSLLMQQLTQQTASNLPASFEPSGMTEQTATAPEMGIASSMEHLPQEPEITPAVEQPATTQAPGMSQISQAPFAGLVQEAPQASMATTEQNQTSATAASLDSVSAAFPAPIDVATTVINPSEPALEGLALMTNDRSEAAATTLETPLPEDLVGEEQTTAKEIAPFKEIKEVDSVTQAAIAQTTEAQLKQSTEGTAQLGQTGPLDQVSPVTNQATDTTSTLQRTNETVAKKAEAVSAQAIASSAATDNEIAAPALQLLDVSPLLTKQGPTPTKANMEQAVLPLAKATAQLVQTSSTASEKKITLQFVPEKLGTIQLSLETNAQGSRLELTVQQPQAKELLLSIKHELEQVLQKQEQPILAIKEPTLASVQQASPLANQSFAGSMMASDSQLSQQRFLQAQKGQSKKPFHQSNTAEEEPQLAPIDHAISILV</sequence>
<reference evidence="2 3" key="1">
    <citation type="submission" date="2018-08" db="EMBL/GenBank/DDBJ databases">
        <title>A genome reference for cultivated species of the human gut microbiota.</title>
        <authorList>
            <person name="Zou Y."/>
            <person name="Xue W."/>
            <person name="Luo G."/>
        </authorList>
    </citation>
    <scope>NUCLEOTIDE SEQUENCE [LARGE SCALE GENOMIC DNA]</scope>
    <source>
        <strain evidence="2 3">AF48-16</strain>
    </source>
</reference>
<keyword evidence="2" id="KW-0282">Flagellum</keyword>
<keyword evidence="2" id="KW-0969">Cilium</keyword>
<evidence type="ECO:0000313" key="2">
    <source>
        <dbReference type="EMBL" id="RHK07182.1"/>
    </source>
</evidence>
<feature type="compositionally biased region" description="Polar residues" evidence="1">
    <location>
        <begin position="417"/>
        <end position="428"/>
    </location>
</feature>
<protein>
    <submittedName>
        <fullName evidence="2">Flagellar hook-length control protein FliK</fullName>
    </submittedName>
</protein>
<dbReference type="InterPro" id="IPR038610">
    <property type="entry name" value="FliK-like_C_sf"/>
</dbReference>
<accession>A0A415EV42</accession>
<gene>
    <name evidence="2" type="ORF">DW084_04725</name>
</gene>
<dbReference type="EMBL" id="QRMZ01000005">
    <property type="protein sequence ID" value="RHK07182.1"/>
    <property type="molecule type" value="Genomic_DNA"/>
</dbReference>
<organism evidence="2 3">
    <name type="scientific">Enterococcus casseliflavus</name>
    <name type="common">Enterococcus flavescens</name>
    <dbReference type="NCBI Taxonomy" id="37734"/>
    <lineage>
        <taxon>Bacteria</taxon>
        <taxon>Bacillati</taxon>
        <taxon>Bacillota</taxon>
        <taxon>Bacilli</taxon>
        <taxon>Lactobacillales</taxon>
        <taxon>Enterococcaceae</taxon>
        <taxon>Enterococcus</taxon>
    </lineage>
</organism>
<keyword evidence="2" id="KW-0966">Cell projection</keyword>
<feature type="region of interest" description="Disordered" evidence="1">
    <location>
        <begin position="1"/>
        <end position="23"/>
    </location>
</feature>
<evidence type="ECO:0000313" key="3">
    <source>
        <dbReference type="Proteomes" id="UP000286288"/>
    </source>
</evidence>
<dbReference type="AlphaFoldDB" id="A0A415EV42"/>
<feature type="compositionally biased region" description="Polar residues" evidence="1">
    <location>
        <begin position="217"/>
        <end position="226"/>
    </location>
</feature>